<dbReference type="Proteomes" id="UP000295793">
    <property type="component" value="Unassembled WGS sequence"/>
</dbReference>
<feature type="transmembrane region" description="Helical" evidence="6">
    <location>
        <begin position="181"/>
        <end position="202"/>
    </location>
</feature>
<comment type="subcellular location">
    <subcellularLocation>
        <location evidence="1">Cell membrane</location>
        <topology evidence="1">Multi-pass membrane protein</topology>
    </subcellularLocation>
</comment>
<feature type="transmembrane region" description="Helical" evidence="6">
    <location>
        <begin position="6"/>
        <end position="25"/>
    </location>
</feature>
<evidence type="ECO:0000256" key="6">
    <source>
        <dbReference type="SAM" id="Phobius"/>
    </source>
</evidence>
<name>A0A4R3I8X2_9GAMM</name>
<gene>
    <name evidence="7" type="ORF">BCF53_10844</name>
</gene>
<keyword evidence="5 6" id="KW-0472">Membrane</keyword>
<evidence type="ECO:0000256" key="2">
    <source>
        <dbReference type="ARBA" id="ARBA00022475"/>
    </source>
</evidence>
<proteinExistence type="predicted"/>
<dbReference type="RefSeq" id="WP_132701663.1">
    <property type="nucleotide sequence ID" value="NZ_SLZR01000008.1"/>
</dbReference>
<dbReference type="Pfam" id="PF01810">
    <property type="entry name" value="LysE"/>
    <property type="match status" value="1"/>
</dbReference>
<keyword evidence="4 6" id="KW-1133">Transmembrane helix</keyword>
<feature type="transmembrane region" description="Helical" evidence="6">
    <location>
        <begin position="108"/>
        <end position="130"/>
    </location>
</feature>
<organism evidence="7 8">
    <name type="scientific">Reinekea marinisedimentorum</name>
    <dbReference type="NCBI Taxonomy" id="230495"/>
    <lineage>
        <taxon>Bacteria</taxon>
        <taxon>Pseudomonadati</taxon>
        <taxon>Pseudomonadota</taxon>
        <taxon>Gammaproteobacteria</taxon>
        <taxon>Oceanospirillales</taxon>
        <taxon>Saccharospirillaceae</taxon>
        <taxon>Reinekea</taxon>
    </lineage>
</organism>
<reference evidence="7 8" key="1">
    <citation type="submission" date="2019-03" db="EMBL/GenBank/DDBJ databases">
        <title>Genomic Encyclopedia of Archaeal and Bacterial Type Strains, Phase II (KMG-II): from individual species to whole genera.</title>
        <authorList>
            <person name="Goeker M."/>
        </authorList>
    </citation>
    <scope>NUCLEOTIDE SEQUENCE [LARGE SCALE GENOMIC DNA]</scope>
    <source>
        <strain evidence="7 8">DSM 15388</strain>
    </source>
</reference>
<evidence type="ECO:0000256" key="3">
    <source>
        <dbReference type="ARBA" id="ARBA00022692"/>
    </source>
</evidence>
<sequence>MLFFKAMAIGFLIAAPVGPIGLLCMQRTLQSGLKTGLVTGLGAACADAFFGFIGALGLVALTHWLVSIKLPLSIAGAIFLSWMAIDLLRKTTAADTAFKAQEASLFRAFASTVLLTLTNPLTIFSFLAVYATLMTGIQGSALVGAILVTGIFTGSALWWLTLSGTVAVIRHRISAKVQRAVNYLSGTLLMAFAIFQLGSTLIG</sequence>
<dbReference type="InterPro" id="IPR001123">
    <property type="entry name" value="LeuE-type"/>
</dbReference>
<evidence type="ECO:0000313" key="7">
    <source>
        <dbReference type="EMBL" id="TCS40688.1"/>
    </source>
</evidence>
<comment type="caution">
    <text evidence="7">The sequence shown here is derived from an EMBL/GenBank/DDBJ whole genome shotgun (WGS) entry which is preliminary data.</text>
</comment>
<feature type="transmembrane region" description="Helical" evidence="6">
    <location>
        <begin position="37"/>
        <end position="64"/>
    </location>
</feature>
<feature type="transmembrane region" description="Helical" evidence="6">
    <location>
        <begin position="142"/>
        <end position="169"/>
    </location>
</feature>
<protein>
    <submittedName>
        <fullName evidence="7">Threonine/homoserine/homoserine lactone efflux protein</fullName>
    </submittedName>
</protein>
<evidence type="ECO:0000256" key="4">
    <source>
        <dbReference type="ARBA" id="ARBA00022989"/>
    </source>
</evidence>
<evidence type="ECO:0000313" key="8">
    <source>
        <dbReference type="Proteomes" id="UP000295793"/>
    </source>
</evidence>
<keyword evidence="8" id="KW-1185">Reference proteome</keyword>
<dbReference type="PANTHER" id="PTHR30086:SF20">
    <property type="entry name" value="ARGININE EXPORTER PROTEIN ARGO-RELATED"/>
    <property type="match status" value="1"/>
</dbReference>
<keyword evidence="2" id="KW-1003">Cell membrane</keyword>
<feature type="transmembrane region" description="Helical" evidence="6">
    <location>
        <begin position="70"/>
        <end position="88"/>
    </location>
</feature>
<dbReference type="OrthoDB" id="5638726at2"/>
<dbReference type="GO" id="GO:0015171">
    <property type="term" value="F:amino acid transmembrane transporter activity"/>
    <property type="evidence" value="ECO:0007669"/>
    <property type="project" value="TreeGrafter"/>
</dbReference>
<dbReference type="PANTHER" id="PTHR30086">
    <property type="entry name" value="ARGININE EXPORTER PROTEIN ARGO"/>
    <property type="match status" value="1"/>
</dbReference>
<dbReference type="GO" id="GO:0005886">
    <property type="term" value="C:plasma membrane"/>
    <property type="evidence" value="ECO:0007669"/>
    <property type="project" value="UniProtKB-SubCell"/>
</dbReference>
<accession>A0A4R3I8X2</accession>
<evidence type="ECO:0000256" key="1">
    <source>
        <dbReference type="ARBA" id="ARBA00004651"/>
    </source>
</evidence>
<dbReference type="EMBL" id="SLZR01000008">
    <property type="protein sequence ID" value="TCS40688.1"/>
    <property type="molecule type" value="Genomic_DNA"/>
</dbReference>
<keyword evidence="3 6" id="KW-0812">Transmembrane</keyword>
<evidence type="ECO:0000256" key="5">
    <source>
        <dbReference type="ARBA" id="ARBA00023136"/>
    </source>
</evidence>
<dbReference type="AlphaFoldDB" id="A0A4R3I8X2"/>